<accession>A0A9P8K0F9</accession>
<gene>
    <name evidence="4" type="ORF">KCU98_g2648</name>
</gene>
<evidence type="ECO:0000313" key="4">
    <source>
        <dbReference type="EMBL" id="KAG9988382.1"/>
    </source>
</evidence>
<protein>
    <recommendedName>
        <fullName evidence="3">Zn(2)-C6 fungal-type domain-containing protein</fullName>
    </recommendedName>
</protein>
<dbReference type="PROSITE" id="PS50048">
    <property type="entry name" value="ZN2_CY6_FUNGAL_2"/>
    <property type="match status" value="1"/>
</dbReference>
<name>A0A9P8K0F9_AURME</name>
<reference evidence="4" key="2">
    <citation type="submission" date="2021-08" db="EMBL/GenBank/DDBJ databases">
        <authorList>
            <person name="Gostincar C."/>
            <person name="Sun X."/>
            <person name="Song Z."/>
            <person name="Gunde-Cimerman N."/>
        </authorList>
    </citation>
    <scope>NUCLEOTIDE SEQUENCE</scope>
    <source>
        <strain evidence="4">EXF-9298</strain>
    </source>
</reference>
<comment type="caution">
    <text evidence="4">The sequence shown here is derived from an EMBL/GenBank/DDBJ whole genome shotgun (WGS) entry which is preliminary data.</text>
</comment>
<dbReference type="AlphaFoldDB" id="A0A9P8K0F9"/>
<feature type="region of interest" description="Disordered" evidence="2">
    <location>
        <begin position="395"/>
        <end position="424"/>
    </location>
</feature>
<evidence type="ECO:0000256" key="1">
    <source>
        <dbReference type="ARBA" id="ARBA00023242"/>
    </source>
</evidence>
<dbReference type="InterPro" id="IPR036864">
    <property type="entry name" value="Zn2-C6_fun-type_DNA-bd_sf"/>
</dbReference>
<feature type="region of interest" description="Disordered" evidence="2">
    <location>
        <begin position="312"/>
        <end position="331"/>
    </location>
</feature>
<dbReference type="InterPro" id="IPR053181">
    <property type="entry name" value="EcdB-like_regulator"/>
</dbReference>
<dbReference type="CDD" id="cd12148">
    <property type="entry name" value="fungal_TF_MHR"/>
    <property type="match status" value="1"/>
</dbReference>
<proteinExistence type="predicted"/>
<dbReference type="SMART" id="SM00066">
    <property type="entry name" value="GAL4"/>
    <property type="match status" value="1"/>
</dbReference>
<dbReference type="InterPro" id="IPR001138">
    <property type="entry name" value="Zn2Cys6_DnaBD"/>
</dbReference>
<feature type="compositionally biased region" description="Polar residues" evidence="2">
    <location>
        <begin position="312"/>
        <end position="324"/>
    </location>
</feature>
<feature type="region of interest" description="Disordered" evidence="2">
    <location>
        <begin position="234"/>
        <end position="263"/>
    </location>
</feature>
<keyword evidence="5" id="KW-1185">Reference proteome</keyword>
<evidence type="ECO:0000256" key="2">
    <source>
        <dbReference type="SAM" id="MobiDB-lite"/>
    </source>
</evidence>
<dbReference type="GO" id="GO:0000981">
    <property type="term" value="F:DNA-binding transcription factor activity, RNA polymerase II-specific"/>
    <property type="evidence" value="ECO:0007669"/>
    <property type="project" value="InterPro"/>
</dbReference>
<dbReference type="PANTHER" id="PTHR47785">
    <property type="entry name" value="ZN(II)2CYS6 TRANSCRIPTION FACTOR (EUROFUNG)-RELATED-RELATED"/>
    <property type="match status" value="1"/>
</dbReference>
<dbReference type="PANTHER" id="PTHR47785:SF4">
    <property type="entry name" value="ZN(II)2CYS6 TRANSCRIPTION FACTOR (EUROFUNG)"/>
    <property type="match status" value="1"/>
</dbReference>
<feature type="non-terminal residue" evidence="4">
    <location>
        <position position="821"/>
    </location>
</feature>
<dbReference type="Proteomes" id="UP000729357">
    <property type="component" value="Unassembled WGS sequence"/>
</dbReference>
<evidence type="ECO:0000259" key="3">
    <source>
        <dbReference type="PROSITE" id="PS50048"/>
    </source>
</evidence>
<dbReference type="CDD" id="cd00067">
    <property type="entry name" value="GAL4"/>
    <property type="match status" value="1"/>
</dbReference>
<dbReference type="Pfam" id="PF00172">
    <property type="entry name" value="Zn_clus"/>
    <property type="match status" value="1"/>
</dbReference>
<feature type="domain" description="Zn(2)-C6 fungal-type" evidence="3">
    <location>
        <begin position="65"/>
        <end position="92"/>
    </location>
</feature>
<dbReference type="EMBL" id="JAHFXS010000154">
    <property type="protein sequence ID" value="KAG9988382.1"/>
    <property type="molecule type" value="Genomic_DNA"/>
</dbReference>
<reference evidence="4" key="1">
    <citation type="journal article" date="2021" name="J Fungi (Basel)">
        <title>Virulence traits and population genomics of the black yeast Aureobasidium melanogenum.</title>
        <authorList>
            <person name="Cernosa A."/>
            <person name="Sun X."/>
            <person name="Gostincar C."/>
            <person name="Fang C."/>
            <person name="Gunde-Cimerman N."/>
            <person name="Song Z."/>
        </authorList>
    </citation>
    <scope>NUCLEOTIDE SEQUENCE</scope>
    <source>
        <strain evidence="4">EXF-9298</strain>
    </source>
</reference>
<evidence type="ECO:0000313" key="5">
    <source>
        <dbReference type="Proteomes" id="UP000729357"/>
    </source>
</evidence>
<dbReference type="SUPFAM" id="SSF57701">
    <property type="entry name" value="Zn2/Cys6 DNA-binding domain"/>
    <property type="match status" value="1"/>
</dbReference>
<sequence length="821" mass="93171">MEHPPAAYVQHSSLSSQGGYSNYVFGPMLDTHGQHPPGYCPQYMPTVHMTNPRSRKNDKRAVQQVCERCRKLERKCDQDRPCAPCKEQNLPCHNADVPSTRIYEDEQTQRDKIAKVLTCIKQISGCLVNVERLAISRSVLARTGTLGPNNSDAMAIDDRILKKSTVAQQQTWETGGLTAAAHELMLRWPSIQAVVRAGKWNVNENYVLKGEDHGVLRLCNAGEHAQDEFIDIGAERPAGNSRGREPFASTSESDPRRSKSLTTGSAHIDTIDDLFNSYKKNIYRLHPFLDIEEIENYFEETFKTKECTQIKTNHSPSSVSNANAVQPERTTERSLNNAMVYLMLALGEICETADPLSAGPLRGPVQEIAPFSQFNPPHTTTASPHLKFKSSCPRPVPNGVANPAATPTRRQSWDGIGTQSSDKVQTQTHEKIAGIVYYSKAASILGDFTDSEELAAAQARLLAALYKDQLTRVEESWSWVSTAARTCLYRMKLDGLDNTIKDKQKARNLNKHEHLTILTFWSALQLESEILAEWDYPRSGLHLLEGSVIYPNIFMDPADCLSGQKQQEGYIIALYYSAQLYLRTKLNRIYRDVYGRQVSLKDLQRPDELLWQQTDDLEGWREMMPGYAWSENDPLASDILAARLRRLYYEVRYICTRPYLDYALHVMYELNKGESLEKLTKDADGRDRNIECVLFTFIRRYNNEEMVKSKCRICIDAAMRSTVAFDGAENFDHRLIVTNIMGTAHAQFGIMLVLAAVYNCSIDWLKKLVPRKKLQGLLRHTIAFIRRLQYDCSVTVREILILEAIYGTLFPESNRNDLCKE</sequence>
<keyword evidence="1" id="KW-0539">Nucleus</keyword>
<organism evidence="4 5">
    <name type="scientific">Aureobasidium melanogenum</name>
    <name type="common">Aureobasidium pullulans var. melanogenum</name>
    <dbReference type="NCBI Taxonomy" id="46634"/>
    <lineage>
        <taxon>Eukaryota</taxon>
        <taxon>Fungi</taxon>
        <taxon>Dikarya</taxon>
        <taxon>Ascomycota</taxon>
        <taxon>Pezizomycotina</taxon>
        <taxon>Dothideomycetes</taxon>
        <taxon>Dothideomycetidae</taxon>
        <taxon>Dothideales</taxon>
        <taxon>Saccotheciaceae</taxon>
        <taxon>Aureobasidium</taxon>
    </lineage>
</organism>
<dbReference type="GO" id="GO:0008270">
    <property type="term" value="F:zinc ion binding"/>
    <property type="evidence" value="ECO:0007669"/>
    <property type="project" value="InterPro"/>
</dbReference>